<evidence type="ECO:0008006" key="4">
    <source>
        <dbReference type="Google" id="ProtNLM"/>
    </source>
</evidence>
<reference evidence="2 3" key="1">
    <citation type="submission" date="2016-11" db="EMBL/GenBank/DDBJ databases">
        <authorList>
            <person name="Jaros S."/>
            <person name="Januszkiewicz K."/>
            <person name="Wedrychowicz H."/>
        </authorList>
    </citation>
    <scope>NUCLEOTIDE SEQUENCE [LARGE SCALE GENOMIC DNA]</scope>
    <source>
        <strain evidence="2 3">GAS138</strain>
    </source>
</reference>
<accession>A0A1M5PY26</accession>
<evidence type="ECO:0000313" key="3">
    <source>
        <dbReference type="Proteomes" id="UP000189796"/>
    </source>
</evidence>
<proteinExistence type="predicted"/>
<dbReference type="OrthoDB" id="8230336at2"/>
<organism evidence="2 3">
    <name type="scientific">Bradyrhizobium erythrophlei</name>
    <dbReference type="NCBI Taxonomy" id="1437360"/>
    <lineage>
        <taxon>Bacteria</taxon>
        <taxon>Pseudomonadati</taxon>
        <taxon>Pseudomonadota</taxon>
        <taxon>Alphaproteobacteria</taxon>
        <taxon>Hyphomicrobiales</taxon>
        <taxon>Nitrobacteraceae</taxon>
        <taxon>Bradyrhizobium</taxon>
    </lineage>
</organism>
<dbReference type="Proteomes" id="UP000189796">
    <property type="component" value="Chromosome I"/>
</dbReference>
<dbReference type="EMBL" id="LT670817">
    <property type="protein sequence ID" value="SHH06907.1"/>
    <property type="molecule type" value="Genomic_DNA"/>
</dbReference>
<dbReference type="AlphaFoldDB" id="A0A1M5PY26"/>
<feature type="chain" id="PRO_5011957360" description="Protease inhibitor Inh" evidence="1">
    <location>
        <begin position="23"/>
        <end position="136"/>
    </location>
</feature>
<protein>
    <recommendedName>
        <fullName evidence="4">Protease inhibitor Inh</fullName>
    </recommendedName>
</protein>
<evidence type="ECO:0000313" key="2">
    <source>
        <dbReference type="EMBL" id="SHH06907.1"/>
    </source>
</evidence>
<gene>
    <name evidence="2" type="ORF">SAMN05443248_3571</name>
</gene>
<evidence type="ECO:0000256" key="1">
    <source>
        <dbReference type="SAM" id="SignalP"/>
    </source>
</evidence>
<dbReference type="RefSeq" id="WP_154072306.1">
    <property type="nucleotide sequence ID" value="NZ_LT670817.1"/>
</dbReference>
<feature type="signal peptide" evidence="1">
    <location>
        <begin position="1"/>
        <end position="22"/>
    </location>
</feature>
<sequence length="136" mass="14806">MRVSIGLMSIMLTAFIPQMANAQTPIKYDLMPNGFGINGVYYDWTSIVLNRKESKAYDCLAREKSSGPPPLLLKLTCAETHQLHGTVLNGDNVVTRLTPVAQPNPVVLGFWQIDQVAGDLIFCALPSGECGSTRVP</sequence>
<name>A0A1M5PY26_9BRAD</name>
<keyword evidence="1" id="KW-0732">Signal</keyword>